<dbReference type="Proteomes" id="UP000735302">
    <property type="component" value="Unassembled WGS sequence"/>
</dbReference>
<protein>
    <submittedName>
        <fullName evidence="1">Uncharacterized protein</fullName>
    </submittedName>
</protein>
<dbReference type="AlphaFoldDB" id="A0AAV4CZ58"/>
<proteinExistence type="predicted"/>
<comment type="caution">
    <text evidence="1">The sequence shown here is derived from an EMBL/GenBank/DDBJ whole genome shotgun (WGS) entry which is preliminary data.</text>
</comment>
<name>A0AAV4CZ58_9GAST</name>
<keyword evidence="2" id="KW-1185">Reference proteome</keyword>
<dbReference type="EMBL" id="BLXT01007177">
    <property type="protein sequence ID" value="GFO37165.1"/>
    <property type="molecule type" value="Genomic_DNA"/>
</dbReference>
<evidence type="ECO:0000313" key="1">
    <source>
        <dbReference type="EMBL" id="GFO37165.1"/>
    </source>
</evidence>
<accession>A0AAV4CZ58</accession>
<organism evidence="1 2">
    <name type="scientific">Plakobranchus ocellatus</name>
    <dbReference type="NCBI Taxonomy" id="259542"/>
    <lineage>
        <taxon>Eukaryota</taxon>
        <taxon>Metazoa</taxon>
        <taxon>Spiralia</taxon>
        <taxon>Lophotrochozoa</taxon>
        <taxon>Mollusca</taxon>
        <taxon>Gastropoda</taxon>
        <taxon>Heterobranchia</taxon>
        <taxon>Euthyneura</taxon>
        <taxon>Panpulmonata</taxon>
        <taxon>Sacoglossa</taxon>
        <taxon>Placobranchoidea</taxon>
        <taxon>Plakobranchidae</taxon>
        <taxon>Plakobranchus</taxon>
    </lineage>
</organism>
<reference evidence="1 2" key="1">
    <citation type="journal article" date="2021" name="Elife">
        <title>Chloroplast acquisition without the gene transfer in kleptoplastic sea slugs, Plakobranchus ocellatus.</title>
        <authorList>
            <person name="Maeda T."/>
            <person name="Takahashi S."/>
            <person name="Yoshida T."/>
            <person name="Shimamura S."/>
            <person name="Takaki Y."/>
            <person name="Nagai Y."/>
            <person name="Toyoda A."/>
            <person name="Suzuki Y."/>
            <person name="Arimoto A."/>
            <person name="Ishii H."/>
            <person name="Satoh N."/>
            <person name="Nishiyama T."/>
            <person name="Hasebe M."/>
            <person name="Maruyama T."/>
            <person name="Minagawa J."/>
            <person name="Obokata J."/>
            <person name="Shigenobu S."/>
        </authorList>
    </citation>
    <scope>NUCLEOTIDE SEQUENCE [LARGE SCALE GENOMIC DNA]</scope>
</reference>
<evidence type="ECO:0000313" key="2">
    <source>
        <dbReference type="Proteomes" id="UP000735302"/>
    </source>
</evidence>
<gene>
    <name evidence="1" type="ORF">PoB_006367000</name>
</gene>
<sequence>MLADAPISRVLPCSKADRANLKCLLPIDWLVMHKDEAFSHFSFGKVPLNLLVAVSHVFEIKPVHCSMIASTILALAGPGLGERLATDEGPYRLAARFVSDKKFVLQKD</sequence>